<gene>
    <name evidence="2" type="ORF">BJ554DRAFT_7605</name>
</gene>
<name>A0A8H8DJ48_9FUNG</name>
<accession>A0A8H8DJ48</accession>
<feature type="region of interest" description="Disordered" evidence="1">
    <location>
        <begin position="134"/>
        <end position="164"/>
    </location>
</feature>
<comment type="caution">
    <text evidence="2">The sequence shown here is derived from an EMBL/GenBank/DDBJ whole genome shotgun (WGS) entry which is preliminary data.</text>
</comment>
<organism evidence="2 3">
    <name type="scientific">Olpidium bornovanus</name>
    <dbReference type="NCBI Taxonomy" id="278681"/>
    <lineage>
        <taxon>Eukaryota</taxon>
        <taxon>Fungi</taxon>
        <taxon>Fungi incertae sedis</taxon>
        <taxon>Olpidiomycota</taxon>
        <taxon>Olpidiomycotina</taxon>
        <taxon>Olpidiomycetes</taxon>
        <taxon>Olpidiales</taxon>
        <taxon>Olpidiaceae</taxon>
        <taxon>Olpidium</taxon>
    </lineage>
</organism>
<feature type="non-terminal residue" evidence="2">
    <location>
        <position position="164"/>
    </location>
</feature>
<feature type="compositionally biased region" description="Low complexity" evidence="1">
    <location>
        <begin position="36"/>
        <end position="45"/>
    </location>
</feature>
<dbReference type="Proteomes" id="UP000673691">
    <property type="component" value="Unassembled WGS sequence"/>
</dbReference>
<proteinExistence type="predicted"/>
<feature type="region of interest" description="Disordered" evidence="1">
    <location>
        <begin position="36"/>
        <end position="71"/>
    </location>
</feature>
<evidence type="ECO:0000256" key="1">
    <source>
        <dbReference type="SAM" id="MobiDB-lite"/>
    </source>
</evidence>
<dbReference type="EMBL" id="JAEFCI010005338">
    <property type="protein sequence ID" value="KAG5460358.1"/>
    <property type="molecule type" value="Genomic_DNA"/>
</dbReference>
<dbReference type="AlphaFoldDB" id="A0A8H8DJ48"/>
<protein>
    <submittedName>
        <fullName evidence="2">Uncharacterized protein</fullName>
    </submittedName>
</protein>
<keyword evidence="3" id="KW-1185">Reference proteome</keyword>
<evidence type="ECO:0000313" key="2">
    <source>
        <dbReference type="EMBL" id="KAG5460358.1"/>
    </source>
</evidence>
<evidence type="ECO:0000313" key="3">
    <source>
        <dbReference type="Proteomes" id="UP000673691"/>
    </source>
</evidence>
<sequence>MQPGVVSPPLDGHGLIEATVSAPAITGKADFYPGADRAAAADPGPSRNFSKVSRSPPELACQPKNQKHAHAVRTAACTPTALGRMVTPEPSPRPDLRCRAAGEEEGGACRGGGRMAALIPRRMNAHDGAAERLRQTNHSQRTTGRRLTLAPVVSTGRATSDARR</sequence>
<reference evidence="2 3" key="1">
    <citation type="journal article" name="Sci. Rep.">
        <title>Genome-scale phylogenetic analyses confirm Olpidium as the closest living zoosporic fungus to the non-flagellated, terrestrial fungi.</title>
        <authorList>
            <person name="Chang Y."/>
            <person name="Rochon D."/>
            <person name="Sekimoto S."/>
            <person name="Wang Y."/>
            <person name="Chovatia M."/>
            <person name="Sandor L."/>
            <person name="Salamov A."/>
            <person name="Grigoriev I.V."/>
            <person name="Stajich J.E."/>
            <person name="Spatafora J.W."/>
        </authorList>
    </citation>
    <scope>NUCLEOTIDE SEQUENCE [LARGE SCALE GENOMIC DNA]</scope>
    <source>
        <strain evidence="2">S191</strain>
    </source>
</reference>